<dbReference type="GO" id="GO:0005886">
    <property type="term" value="C:plasma membrane"/>
    <property type="evidence" value="ECO:0007669"/>
    <property type="project" value="TreeGrafter"/>
</dbReference>
<dbReference type="WBParaSite" id="EgrG_000919900">
    <property type="protein sequence ID" value="EgrG_000919900"/>
    <property type="gene ID" value="EgrG_000919900"/>
</dbReference>
<dbReference type="Gene3D" id="2.60.120.290">
    <property type="entry name" value="Spermadhesin, CUB domain"/>
    <property type="match status" value="1"/>
</dbReference>
<feature type="region of interest" description="Disordered" evidence="3">
    <location>
        <begin position="775"/>
        <end position="846"/>
    </location>
</feature>
<reference evidence="9" key="3">
    <citation type="submission" date="2020-10" db="UniProtKB">
        <authorList>
            <consortium name="WormBaseParasite"/>
        </authorList>
    </citation>
    <scope>IDENTIFICATION</scope>
</reference>
<evidence type="ECO:0000256" key="3">
    <source>
        <dbReference type="SAM" id="MobiDB-lite"/>
    </source>
</evidence>
<feature type="domain" description="CUB" evidence="6">
    <location>
        <begin position="90"/>
        <end position="213"/>
    </location>
</feature>
<evidence type="ECO:0000259" key="6">
    <source>
        <dbReference type="PROSITE" id="PS01180"/>
    </source>
</evidence>
<feature type="region of interest" description="Disordered" evidence="3">
    <location>
        <begin position="388"/>
        <end position="413"/>
    </location>
</feature>
<dbReference type="InterPro" id="IPR002172">
    <property type="entry name" value="LDrepeatLR_classA_rpt"/>
</dbReference>
<feature type="compositionally biased region" description="Low complexity" evidence="3">
    <location>
        <begin position="389"/>
        <end position="411"/>
    </location>
</feature>
<evidence type="ECO:0000256" key="1">
    <source>
        <dbReference type="ARBA" id="ARBA00023157"/>
    </source>
</evidence>
<dbReference type="OrthoDB" id="6276716at2759"/>
<dbReference type="InterPro" id="IPR035914">
    <property type="entry name" value="Sperma_CUB_dom_sf"/>
</dbReference>
<dbReference type="EMBL" id="LK028611">
    <property type="protein sequence ID" value="CDS24610.1"/>
    <property type="molecule type" value="Genomic_DNA"/>
</dbReference>
<proteinExistence type="predicted"/>
<feature type="compositionally biased region" description="Low complexity" evidence="3">
    <location>
        <begin position="1127"/>
        <end position="1160"/>
    </location>
</feature>
<dbReference type="InterPro" id="IPR053207">
    <property type="entry name" value="Non-NMDA_GluR_Accessory"/>
</dbReference>
<reference evidence="7 8" key="1">
    <citation type="journal article" date="2013" name="Nature">
        <title>The genomes of four tapeworm species reveal adaptations to parasitism.</title>
        <authorList>
            <person name="Tsai I.J."/>
            <person name="Zarowiecki M."/>
            <person name="Holroyd N."/>
            <person name="Garciarrubio A."/>
            <person name="Sanchez-Flores A."/>
            <person name="Brooks K.L."/>
            <person name="Tracey A."/>
            <person name="Bobes R.J."/>
            <person name="Fragoso G."/>
            <person name="Sciutto E."/>
            <person name="Aslett M."/>
            <person name="Beasley H."/>
            <person name="Bennett H.M."/>
            <person name="Cai J."/>
            <person name="Camicia F."/>
            <person name="Clark R."/>
            <person name="Cucher M."/>
            <person name="De Silva N."/>
            <person name="Day T.A."/>
            <person name="Deplazes P."/>
            <person name="Estrada K."/>
            <person name="Fernandez C."/>
            <person name="Holland P.W."/>
            <person name="Hou J."/>
            <person name="Hu S."/>
            <person name="Huckvale T."/>
            <person name="Hung S.S."/>
            <person name="Kamenetzky L."/>
            <person name="Keane J.A."/>
            <person name="Kiss F."/>
            <person name="Koziol U."/>
            <person name="Lambert O."/>
            <person name="Liu K."/>
            <person name="Luo X."/>
            <person name="Luo Y."/>
            <person name="Macchiaroli N."/>
            <person name="Nichol S."/>
            <person name="Paps J."/>
            <person name="Parkinson J."/>
            <person name="Pouchkina-Stantcheva N."/>
            <person name="Riddiford N."/>
            <person name="Rosenzvit M."/>
            <person name="Salinas G."/>
            <person name="Wasmuth J.D."/>
            <person name="Zamanian M."/>
            <person name="Zheng Y."/>
            <person name="Cai X."/>
            <person name="Soberon X."/>
            <person name="Olson P.D."/>
            <person name="Laclette J.P."/>
            <person name="Brehm K."/>
            <person name="Berriman M."/>
            <person name="Garciarrubio A."/>
            <person name="Bobes R.J."/>
            <person name="Fragoso G."/>
            <person name="Sanchez-Flores A."/>
            <person name="Estrada K."/>
            <person name="Cevallos M.A."/>
            <person name="Morett E."/>
            <person name="Gonzalez V."/>
            <person name="Portillo T."/>
            <person name="Ochoa-Leyva A."/>
            <person name="Jose M.V."/>
            <person name="Sciutto E."/>
            <person name="Landa A."/>
            <person name="Jimenez L."/>
            <person name="Valdes V."/>
            <person name="Carrero J.C."/>
            <person name="Larralde C."/>
            <person name="Morales-Montor J."/>
            <person name="Limon-Lason J."/>
            <person name="Soberon X."/>
            <person name="Laclette J.P."/>
        </authorList>
    </citation>
    <scope>NUCLEOTIDE SEQUENCE [LARGE SCALE GENOMIC DNA]</scope>
</reference>
<gene>
    <name evidence="7" type="ORF">EgrG_000919900</name>
</gene>
<evidence type="ECO:0000313" key="8">
    <source>
        <dbReference type="Proteomes" id="UP000492820"/>
    </source>
</evidence>
<feature type="compositionally biased region" description="Pro residues" evidence="3">
    <location>
        <begin position="776"/>
        <end position="787"/>
    </location>
</feature>
<keyword evidence="4" id="KW-0472">Membrane</keyword>
<dbReference type="Proteomes" id="UP000492820">
    <property type="component" value="Unassembled WGS sequence"/>
</dbReference>
<dbReference type="Pfam" id="PF00431">
    <property type="entry name" value="CUB"/>
    <property type="match status" value="1"/>
</dbReference>
<dbReference type="SMART" id="SM00042">
    <property type="entry name" value="CUB"/>
    <property type="match status" value="1"/>
</dbReference>
<feature type="disulfide bond" evidence="2">
    <location>
        <begin position="499"/>
        <end position="517"/>
    </location>
</feature>
<feature type="disulfide bond" evidence="2">
    <location>
        <begin position="492"/>
        <end position="504"/>
    </location>
</feature>
<dbReference type="Gene3D" id="4.10.400.10">
    <property type="entry name" value="Low-density Lipoprotein Receptor"/>
    <property type="match status" value="1"/>
</dbReference>
<dbReference type="PANTHER" id="PTHR47537:SF2">
    <property type="entry name" value="CUBILIN"/>
    <property type="match status" value="1"/>
</dbReference>
<evidence type="ECO:0000313" key="7">
    <source>
        <dbReference type="EMBL" id="CDS24610.1"/>
    </source>
</evidence>
<dbReference type="InterPro" id="IPR000859">
    <property type="entry name" value="CUB_dom"/>
</dbReference>
<dbReference type="PANTHER" id="PTHR47537">
    <property type="entry name" value="CUBILIN"/>
    <property type="match status" value="1"/>
</dbReference>
<accession>A0A068WWT2</accession>
<evidence type="ECO:0000256" key="4">
    <source>
        <dbReference type="SAM" id="Phobius"/>
    </source>
</evidence>
<feature type="compositionally biased region" description="Low complexity" evidence="3">
    <location>
        <begin position="908"/>
        <end position="948"/>
    </location>
</feature>
<feature type="compositionally biased region" description="Basic and acidic residues" evidence="3">
    <location>
        <begin position="1029"/>
        <end position="1051"/>
    </location>
</feature>
<name>A0A068WWT2_ECHGR</name>
<protein>
    <submittedName>
        <fullName evidence="7 9">Neuropilin nrp and tolloid tll</fullName>
    </submittedName>
</protein>
<evidence type="ECO:0000256" key="2">
    <source>
        <dbReference type="PROSITE-ProRule" id="PRU00124"/>
    </source>
</evidence>
<keyword evidence="1 2" id="KW-1015">Disulfide bond</keyword>
<feature type="compositionally biased region" description="Basic residues" evidence="3">
    <location>
        <begin position="809"/>
        <end position="833"/>
    </location>
</feature>
<comment type="caution">
    <text evidence="2">Lacks conserved residue(s) required for the propagation of feature annotation.</text>
</comment>
<organism evidence="7">
    <name type="scientific">Echinococcus granulosus</name>
    <name type="common">Hydatid tapeworm</name>
    <dbReference type="NCBI Taxonomy" id="6210"/>
    <lineage>
        <taxon>Eukaryota</taxon>
        <taxon>Metazoa</taxon>
        <taxon>Spiralia</taxon>
        <taxon>Lophotrochozoa</taxon>
        <taxon>Platyhelminthes</taxon>
        <taxon>Cestoda</taxon>
        <taxon>Eucestoda</taxon>
        <taxon>Cyclophyllidea</taxon>
        <taxon>Taeniidae</taxon>
        <taxon>Echinococcus</taxon>
        <taxon>Echinococcus granulosus group</taxon>
    </lineage>
</organism>
<dbReference type="PROSITE" id="PS01180">
    <property type="entry name" value="CUB"/>
    <property type="match status" value="1"/>
</dbReference>
<reference evidence="7" key="2">
    <citation type="submission" date="2014-06" db="EMBL/GenBank/DDBJ databases">
        <authorList>
            <person name="Aslett M."/>
        </authorList>
    </citation>
    <scope>NUCLEOTIDE SEQUENCE</scope>
</reference>
<feature type="transmembrane region" description="Helical" evidence="4">
    <location>
        <begin position="569"/>
        <end position="591"/>
    </location>
</feature>
<keyword evidence="4" id="KW-0812">Transmembrane</keyword>
<feature type="region of interest" description="Disordered" evidence="3">
    <location>
        <begin position="1029"/>
        <end position="1082"/>
    </location>
</feature>
<keyword evidence="5" id="KW-0732">Signal</keyword>
<dbReference type="InterPro" id="IPR036055">
    <property type="entry name" value="LDL_receptor-like_sf"/>
</dbReference>
<evidence type="ECO:0000256" key="5">
    <source>
        <dbReference type="SAM" id="SignalP"/>
    </source>
</evidence>
<dbReference type="PROSITE" id="PS50068">
    <property type="entry name" value="LDLRA_2"/>
    <property type="match status" value="1"/>
</dbReference>
<evidence type="ECO:0000313" key="9">
    <source>
        <dbReference type="WBParaSite" id="EgrG_000919900"/>
    </source>
</evidence>
<feature type="region of interest" description="Disordered" evidence="3">
    <location>
        <begin position="906"/>
        <end position="948"/>
    </location>
</feature>
<sequence>MNSSKLQVLIWTLLVVFTSRTFSNLTNTTITPTNNTISSILNRHRRVVSTAGVGDLPPQSEICKEFVESKVVLKGAKAASPADIFNNLSIGKDFAMTGRKYAKNYVFQSPNYPRKYPKNIDCFKLIVAPSQDHRIFLQISQPFALEPDSLCTTDFLEVRDGAFGFSPLIGRFCSRLPPPENEEIRSTSRYLWLRFRSDNTLPHDGFRAIFYFQKAGDRHDEYRDLHPKILRRFNVIQLNEDEQWTMRSEFLTKQLDYVSTEERRLPLEAVFDIRSPPGTHILMHVHHFQVPLMAAWSCDPDFLLKQKAVKYCDYHSGSGSVRADFFTEKSSNIVQVRQYTPSIPDPASYIDGTHTFLEIYTDGMTISEASPPCPRVDRFCIASVHTDLSDASGSPSSSSSASSSGSASSSDKNVGDGYVRRQFLVPSPRLVARLIVAKPSRPLLSATEIGPVGVLEDGVDPFGTAKTLDIFSMLPNFTFTLTTLSPRVNGACAPNQRACDEAYCIQTSHWCDGVINCPLGQDEGDAACNPEKAGVVENVEETDTTGLSEKDKAALERAMEEKADLEKHGAIIGSIALTLIVTTIICMFFAIRRKRKEATHHVIEVKLPSDLDSPHLSGANANNGTKNIASTSLHPSKLPSENVIIDLEDIENEPVFSSSGDALLGREPSSAQKGILGSKGIFTNHNWDRKTSAAMSKAFGLSANSKSPSAKPGIPRNALFRHQQLQQQQKSQRGAWQSDVNLIQHSQIQNSRGKLNRGNSVQTADEVANFRYIQPQLPPRVTNPPPVAAKNRQQWNHRQQQQREEQHHRSQNGRHHHHHHHRHRQHHHHRHRQQQQQPSDKERHQPPQSVLLLRQKTYSTDVPDSSCQESHVLNCRMLTEQQRTLSLATSRFRLYDSRELTLYGDGFSSSGSASRSSSSLSASSASTSRSTDSTGSPSTSCSSKSTTTTSFCPQKRVLREYRGYENLVPYSIRLKTFRSMPDVTRAAGPPAIVPGGGVGSSGYRFAVSCGHKDCRDYYRLQALRSDLQTERRRPERVGAEKPALFKEREIEITPSSEDGEEEEVGVQNDNSGGGNSGETSIPLSNLIASDAYSVHGLSDAISVESSKDGVSGSEATHSAVTDESDGSARQSSYTSTSSPISLRAPSRVSSVNRSLSRVTSMSKRLDSPASLRSRVRVHPTAPNLLVYEYEA</sequence>
<feature type="chain" id="PRO_5033211213" evidence="5">
    <location>
        <begin position="24"/>
        <end position="1191"/>
    </location>
</feature>
<dbReference type="FunFam" id="2.60.120.290:FF:000005">
    <property type="entry name" value="Procollagen C-endopeptidase enhancer 1"/>
    <property type="match status" value="1"/>
</dbReference>
<keyword evidence="4" id="KW-1133">Transmembrane helix</keyword>
<dbReference type="CDD" id="cd00041">
    <property type="entry name" value="CUB"/>
    <property type="match status" value="1"/>
</dbReference>
<dbReference type="AlphaFoldDB" id="A0A068WWT2"/>
<feature type="region of interest" description="Disordered" evidence="3">
    <location>
        <begin position="1105"/>
        <end position="1172"/>
    </location>
</feature>
<feature type="signal peptide" evidence="5">
    <location>
        <begin position="1"/>
        <end position="23"/>
    </location>
</feature>
<dbReference type="SUPFAM" id="SSF57424">
    <property type="entry name" value="LDL receptor-like module"/>
    <property type="match status" value="1"/>
</dbReference>
<dbReference type="SUPFAM" id="SSF49854">
    <property type="entry name" value="Spermadhesin, CUB domain"/>
    <property type="match status" value="1"/>
</dbReference>
<dbReference type="SMART" id="SM00192">
    <property type="entry name" value="LDLa"/>
    <property type="match status" value="1"/>
</dbReference>